<protein>
    <submittedName>
        <fullName evidence="1">Uncharacterized protein</fullName>
    </submittedName>
</protein>
<dbReference type="Proteomes" id="UP000236725">
    <property type="component" value="Unassembled WGS sequence"/>
</dbReference>
<organism evidence="1 2">
    <name type="scientific">Parabacteroides chinchillae</name>
    <dbReference type="NCBI Taxonomy" id="871327"/>
    <lineage>
        <taxon>Bacteria</taxon>
        <taxon>Pseudomonadati</taxon>
        <taxon>Bacteroidota</taxon>
        <taxon>Bacteroidia</taxon>
        <taxon>Bacteroidales</taxon>
        <taxon>Tannerellaceae</taxon>
        <taxon>Parabacteroides</taxon>
    </lineage>
</organism>
<evidence type="ECO:0000313" key="2">
    <source>
        <dbReference type="Proteomes" id="UP000236725"/>
    </source>
</evidence>
<name>A0A8G2BYQ5_9BACT</name>
<comment type="caution">
    <text evidence="1">The sequence shown here is derived from an EMBL/GenBank/DDBJ whole genome shotgun (WGS) entry which is preliminary data.</text>
</comment>
<accession>A0A8G2BYQ5</accession>
<proteinExistence type="predicted"/>
<reference evidence="1 2" key="1">
    <citation type="submission" date="2016-10" db="EMBL/GenBank/DDBJ databases">
        <authorList>
            <person name="Varghese N."/>
            <person name="Submissions S."/>
        </authorList>
    </citation>
    <scope>NUCLEOTIDE SEQUENCE [LARGE SCALE GENOMIC DNA]</scope>
    <source>
        <strain evidence="1 2">DSM 29073</strain>
    </source>
</reference>
<dbReference type="AlphaFoldDB" id="A0A8G2BYQ5"/>
<dbReference type="EMBL" id="FNVS01000022">
    <property type="protein sequence ID" value="SEG22914.1"/>
    <property type="molecule type" value="Genomic_DNA"/>
</dbReference>
<keyword evidence="2" id="KW-1185">Reference proteome</keyword>
<sequence length="80" mass="9852">MFIRTKNSNRYWFSEKEKQFLYYPDILERGSYKNKKDNFMKSNNLAEEIFPDFILNYDSNRLKVNLANLRMLMINCFLQH</sequence>
<gene>
    <name evidence="1" type="ORF">SAMN05444001_12210</name>
</gene>
<evidence type="ECO:0000313" key="1">
    <source>
        <dbReference type="EMBL" id="SEG22914.1"/>
    </source>
</evidence>